<dbReference type="PANTHER" id="PTHR24321:SF8">
    <property type="entry name" value="ESTRADIOL 17-BETA-DEHYDROGENASE 8-RELATED"/>
    <property type="match status" value="1"/>
</dbReference>
<name>A0A1T5G1E7_9SPHN</name>
<dbReference type="EMBL" id="FUYM01000011">
    <property type="protein sequence ID" value="SKC02172.1"/>
    <property type="molecule type" value="Genomic_DNA"/>
</dbReference>
<evidence type="ECO:0000256" key="2">
    <source>
        <dbReference type="ARBA" id="ARBA00023002"/>
    </source>
</evidence>
<dbReference type="Proteomes" id="UP000189818">
    <property type="component" value="Unassembled WGS sequence"/>
</dbReference>
<gene>
    <name evidence="3" type="ORF">SAMN06295920_111148</name>
</gene>
<dbReference type="PRINTS" id="PR00081">
    <property type="entry name" value="GDHRDH"/>
</dbReference>
<sequence length="281" mass="28176">MIDLGGQIHVVAGAGGGGIGTSACLLLARAGATVLAVDKTDLGCASATEALAQYGPQHRVVQADLTDEAALADALADAGPVRGLVNVVGGITSQDLIAPLLATGAMDIFDRLMRFNTVPTLAASRTVARAMVGHGQGGSIVNIASAAGLAGMPFGAGYAAAKAALINLTRTMAAEWGGAGVRVNAIAPGSIATAKLGRQRFDGGADEKDRAAKAVVPLGRRGLPEDIAGVALFLLSDLAAYVSGQVIAVDGGMLARPPYNDADGLPVFMTDPALRERLLGD</sequence>
<dbReference type="InterPro" id="IPR020904">
    <property type="entry name" value="Sc_DH/Rdtase_CS"/>
</dbReference>
<reference evidence="4" key="1">
    <citation type="submission" date="2017-02" db="EMBL/GenBank/DDBJ databases">
        <authorList>
            <person name="Varghese N."/>
            <person name="Submissions S."/>
        </authorList>
    </citation>
    <scope>NUCLEOTIDE SEQUENCE [LARGE SCALE GENOMIC DNA]</scope>
    <source>
        <strain evidence="4">UM2</strain>
    </source>
</reference>
<evidence type="ECO:0000256" key="1">
    <source>
        <dbReference type="ARBA" id="ARBA00006484"/>
    </source>
</evidence>
<proteinExistence type="inferred from homology"/>
<dbReference type="Gene3D" id="3.40.50.720">
    <property type="entry name" value="NAD(P)-binding Rossmann-like Domain"/>
    <property type="match status" value="1"/>
</dbReference>
<accession>A0A1T5G1E7</accession>
<dbReference type="CDD" id="cd05233">
    <property type="entry name" value="SDR_c"/>
    <property type="match status" value="1"/>
</dbReference>
<dbReference type="PRINTS" id="PR00080">
    <property type="entry name" value="SDRFAMILY"/>
</dbReference>
<dbReference type="GO" id="GO:0016491">
    <property type="term" value="F:oxidoreductase activity"/>
    <property type="evidence" value="ECO:0007669"/>
    <property type="project" value="UniProtKB-KW"/>
</dbReference>
<dbReference type="OrthoDB" id="9803333at2"/>
<dbReference type="Pfam" id="PF13561">
    <property type="entry name" value="adh_short_C2"/>
    <property type="match status" value="1"/>
</dbReference>
<dbReference type="AlphaFoldDB" id="A0A1T5G1E7"/>
<dbReference type="STRING" id="439228.SAMN06295920_111148"/>
<comment type="similarity">
    <text evidence="1">Belongs to the short-chain dehydrogenases/reductases (SDR) family.</text>
</comment>
<keyword evidence="4" id="KW-1185">Reference proteome</keyword>
<keyword evidence="2" id="KW-0560">Oxidoreductase</keyword>
<dbReference type="InterPro" id="IPR002347">
    <property type="entry name" value="SDR_fam"/>
</dbReference>
<dbReference type="InterPro" id="IPR036291">
    <property type="entry name" value="NAD(P)-bd_dom_sf"/>
</dbReference>
<dbReference type="SUPFAM" id="SSF51735">
    <property type="entry name" value="NAD(P)-binding Rossmann-fold domains"/>
    <property type="match status" value="1"/>
</dbReference>
<dbReference type="RefSeq" id="WP_079650153.1">
    <property type="nucleotide sequence ID" value="NZ_FUYM01000011.1"/>
</dbReference>
<dbReference type="PANTHER" id="PTHR24321">
    <property type="entry name" value="DEHYDROGENASES, SHORT CHAIN"/>
    <property type="match status" value="1"/>
</dbReference>
<organism evidence="3 4">
    <name type="scientific">Rhizorhabdus histidinilytica</name>
    <dbReference type="NCBI Taxonomy" id="439228"/>
    <lineage>
        <taxon>Bacteria</taxon>
        <taxon>Pseudomonadati</taxon>
        <taxon>Pseudomonadota</taxon>
        <taxon>Alphaproteobacteria</taxon>
        <taxon>Sphingomonadales</taxon>
        <taxon>Sphingomonadaceae</taxon>
        <taxon>Rhizorhabdus</taxon>
    </lineage>
</organism>
<evidence type="ECO:0000313" key="3">
    <source>
        <dbReference type="EMBL" id="SKC02172.1"/>
    </source>
</evidence>
<protein>
    <submittedName>
        <fullName evidence="3">NAD(P)-dependent dehydrogenase, short-chain alcohol dehydrogenase family</fullName>
    </submittedName>
</protein>
<dbReference type="PROSITE" id="PS00061">
    <property type="entry name" value="ADH_SHORT"/>
    <property type="match status" value="1"/>
</dbReference>
<evidence type="ECO:0000313" key="4">
    <source>
        <dbReference type="Proteomes" id="UP000189818"/>
    </source>
</evidence>